<gene>
    <name evidence="5" type="ORF">ACFOD6_15080</name>
</gene>
<keyword evidence="3" id="KW-0804">Transcription</keyword>
<keyword evidence="6" id="KW-1185">Reference proteome</keyword>
<dbReference type="InterPro" id="IPR000847">
    <property type="entry name" value="LysR_HTH_N"/>
</dbReference>
<evidence type="ECO:0000256" key="2">
    <source>
        <dbReference type="ARBA" id="ARBA00023125"/>
    </source>
</evidence>
<evidence type="ECO:0000313" key="5">
    <source>
        <dbReference type="EMBL" id="MFC3087372.1"/>
    </source>
</evidence>
<reference evidence="6" key="1">
    <citation type="journal article" date="2019" name="Int. J. Syst. Evol. Microbiol.">
        <title>The Global Catalogue of Microorganisms (GCM) 10K type strain sequencing project: providing services to taxonomists for standard genome sequencing and annotation.</title>
        <authorList>
            <consortium name="The Broad Institute Genomics Platform"/>
            <consortium name="The Broad Institute Genome Sequencing Center for Infectious Disease"/>
            <person name="Wu L."/>
            <person name="Ma J."/>
        </authorList>
    </citation>
    <scope>NUCLEOTIDE SEQUENCE [LARGE SCALE GENOMIC DNA]</scope>
    <source>
        <strain evidence="6">KCTC 62102</strain>
    </source>
</reference>
<dbReference type="PANTHER" id="PTHR30419">
    <property type="entry name" value="HTH-TYPE TRANSCRIPTIONAL REGULATOR YBHD"/>
    <property type="match status" value="1"/>
</dbReference>
<keyword evidence="1" id="KW-0805">Transcription regulation</keyword>
<dbReference type="RefSeq" id="WP_354001291.1">
    <property type="nucleotide sequence ID" value="NZ_JAEACP010000001.1"/>
</dbReference>
<dbReference type="SUPFAM" id="SSF53850">
    <property type="entry name" value="Periplasmic binding protein-like II"/>
    <property type="match status" value="1"/>
</dbReference>
<comment type="caution">
    <text evidence="5">The sequence shown here is derived from an EMBL/GenBank/DDBJ whole genome shotgun (WGS) entry which is preliminary data.</text>
</comment>
<dbReference type="Gene3D" id="3.40.190.290">
    <property type="match status" value="1"/>
</dbReference>
<organism evidence="5 6">
    <name type="scientific">Tabrizicola soli</name>
    <dbReference type="NCBI Taxonomy" id="2185115"/>
    <lineage>
        <taxon>Bacteria</taxon>
        <taxon>Pseudomonadati</taxon>
        <taxon>Pseudomonadota</taxon>
        <taxon>Alphaproteobacteria</taxon>
        <taxon>Rhodobacterales</taxon>
        <taxon>Paracoccaceae</taxon>
        <taxon>Tabrizicola</taxon>
    </lineage>
</organism>
<dbReference type="PANTHER" id="PTHR30419:SF8">
    <property type="entry name" value="NITROGEN ASSIMILATION TRANSCRIPTIONAL ACTIVATOR-RELATED"/>
    <property type="match status" value="1"/>
</dbReference>
<evidence type="ECO:0000256" key="3">
    <source>
        <dbReference type="ARBA" id="ARBA00023163"/>
    </source>
</evidence>
<feature type="domain" description="HTH lysR-type" evidence="4">
    <location>
        <begin position="1"/>
        <end position="27"/>
    </location>
</feature>
<name>A0ABV7DY81_9RHOB</name>
<proteinExistence type="predicted"/>
<keyword evidence="2" id="KW-0238">DNA-binding</keyword>
<dbReference type="Proteomes" id="UP001595445">
    <property type="component" value="Unassembled WGS sequence"/>
</dbReference>
<dbReference type="PROSITE" id="PS50931">
    <property type="entry name" value="HTH_LYSR"/>
    <property type="match status" value="1"/>
</dbReference>
<dbReference type="EMBL" id="JBHRSM010000025">
    <property type="protein sequence ID" value="MFC3087372.1"/>
    <property type="molecule type" value="Genomic_DNA"/>
</dbReference>
<accession>A0ABV7DY81</accession>
<evidence type="ECO:0000313" key="6">
    <source>
        <dbReference type="Proteomes" id="UP001595445"/>
    </source>
</evidence>
<dbReference type="InterPro" id="IPR050950">
    <property type="entry name" value="HTH-type_LysR_regulators"/>
</dbReference>
<dbReference type="Pfam" id="PF03466">
    <property type="entry name" value="LysR_substrate"/>
    <property type="match status" value="1"/>
</dbReference>
<protein>
    <submittedName>
        <fullName evidence="5">LysR family transcriptional regulator</fullName>
    </submittedName>
</protein>
<evidence type="ECO:0000259" key="4">
    <source>
        <dbReference type="PROSITE" id="PS50931"/>
    </source>
</evidence>
<dbReference type="InterPro" id="IPR005119">
    <property type="entry name" value="LysR_subst-bd"/>
</dbReference>
<sequence>MSRSLAMLEARIGQPLFVKGKRPLQATPLAAHGRAMLVASRRATDTVKGFLTGTRGLVRVGGVPFFMDAMISRMVAGFQNVEPDVSVQQSYGNLPDLMAALEDDLIDLAIVPIGHIEAGPEFEFLELLPGRNVVACRTGHALTRKRRLQLSDLTESPWVAPLPGSPLRSDLHSILLTIGLSEVTIRYSGGSLMSVINYMSETNALAVLPFSVVVAQRTENRIAALPLELPQPNRRLGILRRTGRARSQAAERLALHLTTAFEDLKHLIKRHENAVAWGR</sequence>
<evidence type="ECO:0000256" key="1">
    <source>
        <dbReference type="ARBA" id="ARBA00023015"/>
    </source>
</evidence>